<dbReference type="AlphaFoldDB" id="A0A9D4R5M5"/>
<gene>
    <name evidence="1" type="ORF">DPMN_098424</name>
</gene>
<accession>A0A9D4R5M5</accession>
<proteinExistence type="predicted"/>
<dbReference type="EMBL" id="JAIWYP010000003">
    <property type="protein sequence ID" value="KAH3855854.1"/>
    <property type="molecule type" value="Genomic_DNA"/>
</dbReference>
<organism evidence="1 2">
    <name type="scientific">Dreissena polymorpha</name>
    <name type="common">Zebra mussel</name>
    <name type="synonym">Mytilus polymorpha</name>
    <dbReference type="NCBI Taxonomy" id="45954"/>
    <lineage>
        <taxon>Eukaryota</taxon>
        <taxon>Metazoa</taxon>
        <taxon>Spiralia</taxon>
        <taxon>Lophotrochozoa</taxon>
        <taxon>Mollusca</taxon>
        <taxon>Bivalvia</taxon>
        <taxon>Autobranchia</taxon>
        <taxon>Heteroconchia</taxon>
        <taxon>Euheterodonta</taxon>
        <taxon>Imparidentia</taxon>
        <taxon>Neoheterodontei</taxon>
        <taxon>Myida</taxon>
        <taxon>Dreissenoidea</taxon>
        <taxon>Dreissenidae</taxon>
        <taxon>Dreissena</taxon>
    </lineage>
</organism>
<name>A0A9D4R5M5_DREPO</name>
<reference evidence="1" key="2">
    <citation type="submission" date="2020-11" db="EMBL/GenBank/DDBJ databases">
        <authorList>
            <person name="McCartney M.A."/>
            <person name="Auch B."/>
            <person name="Kono T."/>
            <person name="Mallez S."/>
            <person name="Becker A."/>
            <person name="Gohl D.M."/>
            <person name="Silverstein K.A.T."/>
            <person name="Koren S."/>
            <person name="Bechman K.B."/>
            <person name="Herman A."/>
            <person name="Abrahante J.E."/>
            <person name="Garbe J."/>
        </authorList>
    </citation>
    <scope>NUCLEOTIDE SEQUENCE</scope>
    <source>
        <strain evidence="1">Duluth1</strain>
        <tissue evidence="1">Whole animal</tissue>
    </source>
</reference>
<dbReference type="Proteomes" id="UP000828390">
    <property type="component" value="Unassembled WGS sequence"/>
</dbReference>
<evidence type="ECO:0000313" key="1">
    <source>
        <dbReference type="EMBL" id="KAH3855854.1"/>
    </source>
</evidence>
<comment type="caution">
    <text evidence="1">The sequence shown here is derived from an EMBL/GenBank/DDBJ whole genome shotgun (WGS) entry which is preliminary data.</text>
</comment>
<evidence type="ECO:0000313" key="2">
    <source>
        <dbReference type="Proteomes" id="UP000828390"/>
    </source>
</evidence>
<protein>
    <submittedName>
        <fullName evidence="1">Uncharacterized protein</fullName>
    </submittedName>
</protein>
<keyword evidence="2" id="KW-1185">Reference proteome</keyword>
<sequence length="75" mass="8462">MDLIQRPEPVNCVAKGAHEMASAQLSESIPEPGYLVDECVNGTMRWKPHLWFGSGFRLEDKTQRIRQPLSLGPQL</sequence>
<reference evidence="1" key="1">
    <citation type="journal article" date="2019" name="bioRxiv">
        <title>The Genome of the Zebra Mussel, Dreissena polymorpha: A Resource for Invasive Species Research.</title>
        <authorList>
            <person name="McCartney M.A."/>
            <person name="Auch B."/>
            <person name="Kono T."/>
            <person name="Mallez S."/>
            <person name="Zhang Y."/>
            <person name="Obille A."/>
            <person name="Becker A."/>
            <person name="Abrahante J.E."/>
            <person name="Garbe J."/>
            <person name="Badalamenti J.P."/>
            <person name="Herman A."/>
            <person name="Mangelson H."/>
            <person name="Liachko I."/>
            <person name="Sullivan S."/>
            <person name="Sone E.D."/>
            <person name="Koren S."/>
            <person name="Silverstein K.A.T."/>
            <person name="Beckman K.B."/>
            <person name="Gohl D.M."/>
        </authorList>
    </citation>
    <scope>NUCLEOTIDE SEQUENCE</scope>
    <source>
        <strain evidence="1">Duluth1</strain>
        <tissue evidence="1">Whole animal</tissue>
    </source>
</reference>